<reference evidence="1" key="1">
    <citation type="submission" date="2016-05" db="EMBL/GenBank/DDBJ databases">
        <title>Clue for the horizontal gene transfer of serine-aspartate repeat gene from a novel composite staphylococcal cassette chromosome of Staphylococcus haemolyticus.</title>
        <authorList>
            <person name="Wu Z."/>
            <person name="Xue H."/>
            <person name="Zhao X."/>
        </authorList>
    </citation>
    <scope>NUCLEOTIDE SEQUENCE</scope>
    <source>
        <strain evidence="1">BC05211</strain>
    </source>
</reference>
<dbReference type="RefSeq" id="WP_234573664.1">
    <property type="nucleotide sequence ID" value="NZ_CP090475.1"/>
</dbReference>
<organism evidence="1">
    <name type="scientific">Staphylococcus haemolyticus</name>
    <dbReference type="NCBI Taxonomy" id="1283"/>
    <lineage>
        <taxon>Bacteria</taxon>
        <taxon>Bacillati</taxon>
        <taxon>Bacillota</taxon>
        <taxon>Bacilli</taxon>
        <taxon>Bacillales</taxon>
        <taxon>Staphylococcaceae</taxon>
        <taxon>Staphylococcus</taxon>
    </lineage>
</organism>
<dbReference type="AlphaFoldDB" id="A0A1B1UYH3"/>
<sequence length="117" mass="13774">MIKNKWKIEMWFQSFNYFIHKINSEFILKEYAKDILPEEIKTNYVVGEAQPNETIYISYFVNTSNQNIEQHTVKCSEEGIFIDKIPSGFTKDTLTYSIDSQSMVDINELQMKSLTKV</sequence>
<protein>
    <submittedName>
        <fullName evidence="1">Uncharacterized protein</fullName>
    </submittedName>
</protein>
<name>A0A1B1UYH3_STAHA</name>
<dbReference type="EMBL" id="KX181861">
    <property type="protein sequence ID" value="ANW08109.1"/>
    <property type="molecule type" value="Genomic_DNA"/>
</dbReference>
<accession>A0A1B1UYH3</accession>
<evidence type="ECO:0000313" key="1">
    <source>
        <dbReference type="EMBL" id="ANW08109.1"/>
    </source>
</evidence>
<proteinExistence type="predicted"/>
<gene>
    <name evidence="1" type="primary">tnp</name>
</gene>